<organism evidence="1 2">
    <name type="scientific">Daucus carota subsp. sativus</name>
    <name type="common">Carrot</name>
    <dbReference type="NCBI Taxonomy" id="79200"/>
    <lineage>
        <taxon>Eukaryota</taxon>
        <taxon>Viridiplantae</taxon>
        <taxon>Streptophyta</taxon>
        <taxon>Embryophyta</taxon>
        <taxon>Tracheophyta</taxon>
        <taxon>Spermatophyta</taxon>
        <taxon>Magnoliopsida</taxon>
        <taxon>eudicotyledons</taxon>
        <taxon>Gunneridae</taxon>
        <taxon>Pentapetalae</taxon>
        <taxon>asterids</taxon>
        <taxon>campanulids</taxon>
        <taxon>Apiales</taxon>
        <taxon>Apiaceae</taxon>
        <taxon>Apioideae</taxon>
        <taxon>Scandiceae</taxon>
        <taxon>Daucinae</taxon>
        <taxon>Daucus</taxon>
        <taxon>Daucus sect. Daucus</taxon>
    </lineage>
</organism>
<dbReference type="Proteomes" id="UP000077755">
    <property type="component" value="Chromosome 2"/>
</dbReference>
<dbReference type="PANTHER" id="PTHR10775:SF179">
    <property type="entry name" value="TRANSPOSON, EN_SPM-LIKE, TRANSPOSASE-ASSOCIATED DOMAIN PROTEIN"/>
    <property type="match status" value="1"/>
</dbReference>
<proteinExistence type="predicted"/>
<keyword evidence="2" id="KW-1185">Reference proteome</keyword>
<name>A0AAF0WAY5_DAUCS</name>
<dbReference type="EMBL" id="CP093344">
    <property type="protein sequence ID" value="WOG86091.1"/>
    <property type="molecule type" value="Genomic_DNA"/>
</dbReference>
<evidence type="ECO:0000313" key="1">
    <source>
        <dbReference type="EMBL" id="WOG86091.1"/>
    </source>
</evidence>
<evidence type="ECO:0000313" key="2">
    <source>
        <dbReference type="Proteomes" id="UP000077755"/>
    </source>
</evidence>
<reference evidence="1" key="1">
    <citation type="journal article" date="2016" name="Nat. Genet.">
        <title>A high-quality carrot genome assembly provides new insights into carotenoid accumulation and asterid genome evolution.</title>
        <authorList>
            <person name="Iorizzo M."/>
            <person name="Ellison S."/>
            <person name="Senalik D."/>
            <person name="Zeng P."/>
            <person name="Satapoomin P."/>
            <person name="Huang J."/>
            <person name="Bowman M."/>
            <person name="Iovene M."/>
            <person name="Sanseverino W."/>
            <person name="Cavagnaro P."/>
            <person name="Yildiz M."/>
            <person name="Macko-Podgorni A."/>
            <person name="Moranska E."/>
            <person name="Grzebelus E."/>
            <person name="Grzebelus D."/>
            <person name="Ashrafi H."/>
            <person name="Zheng Z."/>
            <person name="Cheng S."/>
            <person name="Spooner D."/>
            <person name="Van Deynze A."/>
            <person name="Simon P."/>
        </authorList>
    </citation>
    <scope>NUCLEOTIDE SEQUENCE</scope>
    <source>
        <tissue evidence="1">Leaf</tissue>
    </source>
</reference>
<gene>
    <name evidence="1" type="ORF">DCAR_0205289</name>
</gene>
<protein>
    <submittedName>
        <fullName evidence="1">Uncharacterized protein</fullName>
    </submittedName>
</protein>
<accession>A0AAF0WAY5</accession>
<sequence>MHEKLEDDAALLPLWPRCVKVSKLSAVLTLYNLKVGHQVSDVFFTEMLTAVSELLPDGNVLPRRAYEAKQMLKSIGLVHDRIHSCPNDCILYKNMQLAFNGEVEERGAPPQLSGEEVLREAENRSIFFELSYWKDLYVTYFIDLMHVEKNVFDNIIGTLLSIRRKTKDGIKARMDMMDMGIRSELAPVEKSGKTLFTSSCTYSVKG</sequence>
<dbReference type="PANTHER" id="PTHR10775">
    <property type="entry name" value="OS08G0208400 PROTEIN"/>
    <property type="match status" value="1"/>
</dbReference>
<dbReference type="AlphaFoldDB" id="A0AAF0WAY5"/>
<reference evidence="1" key="2">
    <citation type="submission" date="2022-03" db="EMBL/GenBank/DDBJ databases">
        <title>Draft title - Genomic analysis of global carrot germplasm unveils the trajectory of domestication and the origin of high carotenoid orange carrot.</title>
        <authorList>
            <person name="Iorizzo M."/>
            <person name="Ellison S."/>
            <person name="Senalik D."/>
            <person name="Macko-Podgorni A."/>
            <person name="Grzebelus D."/>
            <person name="Bostan H."/>
            <person name="Rolling W."/>
            <person name="Curaba J."/>
            <person name="Simon P."/>
        </authorList>
    </citation>
    <scope>NUCLEOTIDE SEQUENCE</scope>
    <source>
        <tissue evidence="1">Leaf</tissue>
    </source>
</reference>